<evidence type="ECO:0000313" key="2">
    <source>
        <dbReference type="EMBL" id="MEZ0494106.1"/>
    </source>
</evidence>
<comment type="caution">
    <text evidence="2">The sequence shown here is derived from an EMBL/GenBank/DDBJ whole genome shotgun (WGS) entry which is preliminary data.</text>
</comment>
<evidence type="ECO:0008006" key="4">
    <source>
        <dbReference type="Google" id="ProtNLM"/>
    </source>
</evidence>
<keyword evidence="3" id="KW-1185">Reference proteome</keyword>
<dbReference type="Proteomes" id="UP001566476">
    <property type="component" value="Unassembled WGS sequence"/>
</dbReference>
<protein>
    <recommendedName>
        <fullName evidence="4">Integral membrane protein</fullName>
    </recommendedName>
</protein>
<sequence>MWAATLLGAAPLALACCLLGWVSGRTAVAFAVYTVAIVRIPPLVSRWLSVRRSRRRRRTP</sequence>
<name>A0ABV4I6E0_9ACTN</name>
<gene>
    <name evidence="2" type="ORF">AB2L28_17865</name>
</gene>
<reference evidence="2 3" key="1">
    <citation type="submission" date="2024-07" db="EMBL/GenBank/DDBJ databases">
        <authorList>
            <person name="Thanompreechachai J."/>
            <person name="Duangmal K."/>
        </authorList>
    </citation>
    <scope>NUCLEOTIDE SEQUENCE [LARGE SCALE GENOMIC DNA]</scope>
    <source>
        <strain evidence="2 3">TBRC 1896</strain>
    </source>
</reference>
<evidence type="ECO:0000256" key="1">
    <source>
        <dbReference type="SAM" id="Phobius"/>
    </source>
</evidence>
<proteinExistence type="predicted"/>
<dbReference type="EMBL" id="JBGGTQ010000009">
    <property type="protein sequence ID" value="MEZ0494106.1"/>
    <property type="molecule type" value="Genomic_DNA"/>
</dbReference>
<keyword evidence="1" id="KW-0472">Membrane</keyword>
<organism evidence="2 3">
    <name type="scientific">Kineococcus mangrovi</name>
    <dbReference type="NCBI Taxonomy" id="1660183"/>
    <lineage>
        <taxon>Bacteria</taxon>
        <taxon>Bacillati</taxon>
        <taxon>Actinomycetota</taxon>
        <taxon>Actinomycetes</taxon>
        <taxon>Kineosporiales</taxon>
        <taxon>Kineosporiaceae</taxon>
        <taxon>Kineococcus</taxon>
    </lineage>
</organism>
<evidence type="ECO:0000313" key="3">
    <source>
        <dbReference type="Proteomes" id="UP001566476"/>
    </source>
</evidence>
<feature type="transmembrane region" description="Helical" evidence="1">
    <location>
        <begin position="25"/>
        <end position="48"/>
    </location>
</feature>
<accession>A0ABV4I6E0</accession>
<dbReference type="RefSeq" id="WP_370720339.1">
    <property type="nucleotide sequence ID" value="NZ_JBGGTQ010000009.1"/>
</dbReference>
<keyword evidence="1" id="KW-0812">Transmembrane</keyword>
<keyword evidence="1" id="KW-1133">Transmembrane helix</keyword>